<evidence type="ECO:0000259" key="12">
    <source>
        <dbReference type="Pfam" id="PF00912"/>
    </source>
</evidence>
<dbReference type="InterPro" id="IPR001460">
    <property type="entry name" value="PCN-bd_Tpept"/>
</dbReference>
<feature type="transmembrane region" description="Helical" evidence="10">
    <location>
        <begin position="12"/>
        <end position="35"/>
    </location>
</feature>
<keyword evidence="14" id="KW-1185">Reference proteome</keyword>
<evidence type="ECO:0000256" key="2">
    <source>
        <dbReference type="ARBA" id="ARBA00022670"/>
    </source>
</evidence>
<dbReference type="Pfam" id="PF00905">
    <property type="entry name" value="Transpeptidase"/>
    <property type="match status" value="1"/>
</dbReference>
<organism evidence="13 14">
    <name type="scientific">Kibdelosporangium persicum</name>
    <dbReference type="NCBI Taxonomy" id="2698649"/>
    <lineage>
        <taxon>Bacteria</taxon>
        <taxon>Bacillati</taxon>
        <taxon>Actinomycetota</taxon>
        <taxon>Actinomycetes</taxon>
        <taxon>Pseudonocardiales</taxon>
        <taxon>Pseudonocardiaceae</taxon>
        <taxon>Kibdelosporangium</taxon>
    </lineage>
</organism>
<keyword evidence="3" id="KW-0328">Glycosyltransferase</keyword>
<keyword evidence="10" id="KW-0812">Transmembrane</keyword>
<keyword evidence="6" id="KW-0511">Multifunctional enzyme</keyword>
<dbReference type="InterPro" id="IPR012338">
    <property type="entry name" value="Beta-lactam/transpept-like"/>
</dbReference>
<evidence type="ECO:0000256" key="7">
    <source>
        <dbReference type="ARBA" id="ARBA00034000"/>
    </source>
</evidence>
<evidence type="ECO:0000256" key="5">
    <source>
        <dbReference type="ARBA" id="ARBA00022801"/>
    </source>
</evidence>
<keyword evidence="5" id="KW-0378">Hydrolase</keyword>
<keyword evidence="10" id="KW-0472">Membrane</keyword>
<keyword evidence="10" id="KW-1133">Transmembrane helix</keyword>
<evidence type="ECO:0000256" key="10">
    <source>
        <dbReference type="SAM" id="Phobius"/>
    </source>
</evidence>
<dbReference type="EMBL" id="JAAATY010000015">
    <property type="protein sequence ID" value="NRN67658.1"/>
    <property type="molecule type" value="Genomic_DNA"/>
</dbReference>
<keyword evidence="2" id="KW-0645">Protease</keyword>
<dbReference type="PANTHER" id="PTHR32282">
    <property type="entry name" value="BINDING PROTEIN TRANSPEPTIDASE, PUTATIVE-RELATED"/>
    <property type="match status" value="1"/>
</dbReference>
<keyword evidence="4" id="KW-0808">Transferase</keyword>
<sequence>MGFRVAASQAKALGKLLALCVTAGVVLAAILFPYVGGIGVAANRVSDTIAAVPADLVTAQLPLGSTILDRNGNPIAYLYDQDREIAKPEEISPYMRNAIVGIEDHRFYQHNGVDAQRSLKAVGGFVAGESAGGGSTLTQQYVKNYLGYVVARDEAGRKEAMAHSPARKIREAKLALEVERLMGKDDILVRYLNLVPFGGNVFGVKAAARTYFGTTPDKLTLAQAAFLAGLVNKPSSLLKDPKEALKRRNLVIDRMLETGFLPEGPQAAEAAKKEPLGIAQPLNTRPNDCGNLDGGTTTGFFCGYVLDYLAKAGVSKDDLKRGGYVIRTTMDPVATEAAKRAAENQVPKDTKGIANVMAVVEPGAGKHPVRALAANRDFGIDASKGQTAYRLPSTITRFGAGSIYKIFTAAAALDHGIGVNEQIDVPASHTSSIYKNGNRPYTVTNDSEGGGGKMTLQDALAHSPNTGFVILEERAGLDKVVDMSVRLGLRESMKSVNRGGEKPDPDAKDPSLRISQEQWVKDGKIGSFTLGVTVTSVLELANVGATIVGDGKWCPPSPIEQVLDRDGKPVAINEAPCDQAVEPGLARSLAQGMAKDTTEGTAAQAARNVNWDRQMIGKTGTTQIHQSAGFVGATPGLSGAVLTFSDSDTPRPICDGDRPFLCKTGNIYGGKVPARTWFEAMKPLHKDIPPTPLPPADPKYLN</sequence>
<keyword evidence="1" id="KW-0121">Carboxypeptidase</keyword>
<evidence type="ECO:0000313" key="14">
    <source>
        <dbReference type="Proteomes" id="UP000763557"/>
    </source>
</evidence>
<dbReference type="InterPro" id="IPR050396">
    <property type="entry name" value="Glycosyltr_51/Transpeptidase"/>
</dbReference>
<evidence type="ECO:0000256" key="9">
    <source>
        <dbReference type="SAM" id="MobiDB-lite"/>
    </source>
</evidence>
<evidence type="ECO:0000256" key="4">
    <source>
        <dbReference type="ARBA" id="ARBA00022679"/>
    </source>
</evidence>
<name>A0ABX2F8I7_9PSEU</name>
<dbReference type="Proteomes" id="UP000763557">
    <property type="component" value="Unassembled WGS sequence"/>
</dbReference>
<evidence type="ECO:0000256" key="3">
    <source>
        <dbReference type="ARBA" id="ARBA00022676"/>
    </source>
</evidence>
<dbReference type="Gene3D" id="1.10.3810.10">
    <property type="entry name" value="Biosynthetic peptidoglycan transglycosylase-like"/>
    <property type="match status" value="1"/>
</dbReference>
<evidence type="ECO:0000256" key="6">
    <source>
        <dbReference type="ARBA" id="ARBA00023268"/>
    </source>
</evidence>
<comment type="caution">
    <text evidence="13">The sequence shown here is derived from an EMBL/GenBank/DDBJ whole genome shotgun (WGS) entry which is preliminary data.</text>
</comment>
<dbReference type="InterPro" id="IPR023346">
    <property type="entry name" value="Lysozyme-like_dom_sf"/>
</dbReference>
<proteinExistence type="predicted"/>
<feature type="domain" description="Glycosyl transferase family 51" evidence="12">
    <location>
        <begin position="72"/>
        <end position="255"/>
    </location>
</feature>
<evidence type="ECO:0000256" key="8">
    <source>
        <dbReference type="ARBA" id="ARBA00049902"/>
    </source>
</evidence>
<feature type="region of interest" description="Disordered" evidence="9">
    <location>
        <begin position="492"/>
        <end position="511"/>
    </location>
</feature>
<dbReference type="SUPFAM" id="SSF53955">
    <property type="entry name" value="Lysozyme-like"/>
    <property type="match status" value="1"/>
</dbReference>
<dbReference type="Pfam" id="PF00912">
    <property type="entry name" value="Transgly"/>
    <property type="match status" value="1"/>
</dbReference>
<evidence type="ECO:0000259" key="11">
    <source>
        <dbReference type="Pfam" id="PF00905"/>
    </source>
</evidence>
<evidence type="ECO:0000256" key="1">
    <source>
        <dbReference type="ARBA" id="ARBA00022645"/>
    </source>
</evidence>
<dbReference type="Gene3D" id="3.40.710.10">
    <property type="entry name" value="DD-peptidase/beta-lactamase superfamily"/>
    <property type="match status" value="1"/>
</dbReference>
<feature type="domain" description="Penicillin-binding protein transpeptidase" evidence="11">
    <location>
        <begin position="371"/>
        <end position="626"/>
    </location>
</feature>
<dbReference type="InterPro" id="IPR001264">
    <property type="entry name" value="Glyco_trans_51"/>
</dbReference>
<comment type="catalytic activity">
    <reaction evidence="8">
        <text>[GlcNAc-(1-&gt;4)-Mur2Ac(oyl-L-Ala-gamma-D-Glu-L-Lys-D-Ala-D-Ala)](n)-di-trans,octa-cis-undecaprenyl diphosphate + beta-D-GlcNAc-(1-&gt;4)-Mur2Ac(oyl-L-Ala-gamma-D-Glu-L-Lys-D-Ala-D-Ala)-di-trans,octa-cis-undecaprenyl diphosphate = [GlcNAc-(1-&gt;4)-Mur2Ac(oyl-L-Ala-gamma-D-Glu-L-Lys-D-Ala-D-Ala)](n+1)-di-trans,octa-cis-undecaprenyl diphosphate + di-trans,octa-cis-undecaprenyl diphosphate + H(+)</text>
        <dbReference type="Rhea" id="RHEA:23708"/>
        <dbReference type="Rhea" id="RHEA-COMP:9602"/>
        <dbReference type="Rhea" id="RHEA-COMP:9603"/>
        <dbReference type="ChEBI" id="CHEBI:15378"/>
        <dbReference type="ChEBI" id="CHEBI:58405"/>
        <dbReference type="ChEBI" id="CHEBI:60033"/>
        <dbReference type="ChEBI" id="CHEBI:78435"/>
        <dbReference type="EC" id="2.4.99.28"/>
    </reaction>
</comment>
<reference evidence="13 14" key="1">
    <citation type="submission" date="2020-01" db="EMBL/GenBank/DDBJ databases">
        <title>Kibdelosporangium persica a novel Actinomycetes from a hot desert in Iran.</title>
        <authorList>
            <person name="Safaei N."/>
            <person name="Zaburannyi N."/>
            <person name="Mueller R."/>
            <person name="Wink J."/>
        </authorList>
    </citation>
    <scope>NUCLEOTIDE SEQUENCE [LARGE SCALE GENOMIC DNA]</scope>
    <source>
        <strain evidence="13 14">4NS15</strain>
    </source>
</reference>
<dbReference type="InterPro" id="IPR036950">
    <property type="entry name" value="PBP_transglycosylase"/>
</dbReference>
<comment type="catalytic activity">
    <reaction evidence="7">
        <text>Preferential cleavage: (Ac)2-L-Lys-D-Ala-|-D-Ala. Also transpeptidation of peptidyl-alanyl moieties that are N-acyl substituents of D-alanine.</text>
        <dbReference type="EC" id="3.4.16.4"/>
    </reaction>
</comment>
<evidence type="ECO:0000313" key="13">
    <source>
        <dbReference type="EMBL" id="NRN67658.1"/>
    </source>
</evidence>
<protein>
    <submittedName>
        <fullName evidence="13">Multimodular transpeptidase-transglycosylase</fullName>
    </submittedName>
</protein>
<accession>A0ABX2F8I7</accession>
<dbReference type="SUPFAM" id="SSF56601">
    <property type="entry name" value="beta-lactamase/transpeptidase-like"/>
    <property type="match status" value="1"/>
</dbReference>
<dbReference type="PANTHER" id="PTHR32282:SF33">
    <property type="entry name" value="PEPTIDOGLYCAN GLYCOSYLTRANSFERASE"/>
    <property type="match status" value="1"/>
</dbReference>
<gene>
    <name evidence="13" type="ORF">GC106_48980</name>
</gene>